<gene>
    <name evidence="4" type="ORF">J2851_003299</name>
</gene>
<dbReference type="Proteomes" id="UP000781958">
    <property type="component" value="Unassembled WGS sequence"/>
</dbReference>
<reference evidence="4 5" key="1">
    <citation type="submission" date="2021-03" db="EMBL/GenBank/DDBJ databases">
        <title>Genomic Encyclopedia of Type Strains, Phase III (KMG-III): the genomes of soil and plant-associated and newly described type strains.</title>
        <authorList>
            <person name="Whitman W."/>
        </authorList>
    </citation>
    <scope>NUCLEOTIDE SEQUENCE [LARGE SCALE GENOMIC DNA]</scope>
    <source>
        <strain evidence="4 5">IMMIB AFH-6</strain>
    </source>
</reference>
<accession>A0ABS4SLT8</accession>
<comment type="caution">
    <text evidence="4">The sequence shown here is derived from an EMBL/GenBank/DDBJ whole genome shotgun (WGS) entry which is preliminary data.</text>
</comment>
<evidence type="ECO:0000256" key="1">
    <source>
        <dbReference type="ARBA" id="ARBA00022679"/>
    </source>
</evidence>
<dbReference type="Gene3D" id="3.40.630.30">
    <property type="match status" value="1"/>
</dbReference>
<keyword evidence="1" id="KW-0808">Transferase</keyword>
<evidence type="ECO:0000259" key="3">
    <source>
        <dbReference type="PROSITE" id="PS51186"/>
    </source>
</evidence>
<sequence>MTIRLCTGADLPALEWMGLYSPHRAVIQEAFAAQQRGDGLMLLGVSGGFPVGQVWVDLATKRAERTAVLWAVRSFHPLHGTGIGGHLMAAAERLLRERGYRRAELGVERGNDAARLFYERRGWRAERPFRETVRFTTPDGEPVEQALDLILMAKGLDPDE</sequence>
<dbReference type="PROSITE" id="PS51186">
    <property type="entry name" value="GNAT"/>
    <property type="match status" value="1"/>
</dbReference>
<evidence type="ECO:0000256" key="2">
    <source>
        <dbReference type="ARBA" id="ARBA00023315"/>
    </source>
</evidence>
<dbReference type="InterPro" id="IPR000182">
    <property type="entry name" value="GNAT_dom"/>
</dbReference>
<dbReference type="RefSeq" id="WP_209767445.1">
    <property type="nucleotide sequence ID" value="NZ_JAGINP010000011.1"/>
</dbReference>
<dbReference type="PANTHER" id="PTHR43877">
    <property type="entry name" value="AMINOALKYLPHOSPHONATE N-ACETYLTRANSFERASE-RELATED-RELATED"/>
    <property type="match status" value="1"/>
</dbReference>
<feature type="domain" description="N-acetyltransferase" evidence="3">
    <location>
        <begin position="1"/>
        <end position="157"/>
    </location>
</feature>
<evidence type="ECO:0000313" key="4">
    <source>
        <dbReference type="EMBL" id="MBP2293516.1"/>
    </source>
</evidence>
<dbReference type="InterPro" id="IPR050832">
    <property type="entry name" value="Bact_Acetyltransf"/>
</dbReference>
<keyword evidence="2" id="KW-0012">Acyltransferase</keyword>
<organism evidence="4 5">
    <name type="scientific">Azospirillum rugosum</name>
    <dbReference type="NCBI Taxonomy" id="416170"/>
    <lineage>
        <taxon>Bacteria</taxon>
        <taxon>Pseudomonadati</taxon>
        <taxon>Pseudomonadota</taxon>
        <taxon>Alphaproteobacteria</taxon>
        <taxon>Rhodospirillales</taxon>
        <taxon>Azospirillaceae</taxon>
        <taxon>Azospirillum</taxon>
    </lineage>
</organism>
<dbReference type="InterPro" id="IPR016181">
    <property type="entry name" value="Acyl_CoA_acyltransferase"/>
</dbReference>
<evidence type="ECO:0000313" key="5">
    <source>
        <dbReference type="Proteomes" id="UP000781958"/>
    </source>
</evidence>
<name>A0ABS4SLT8_9PROT</name>
<dbReference type="PANTHER" id="PTHR43877:SF1">
    <property type="entry name" value="ACETYLTRANSFERASE"/>
    <property type="match status" value="1"/>
</dbReference>
<dbReference type="SUPFAM" id="SSF55729">
    <property type="entry name" value="Acyl-CoA N-acyltransferases (Nat)"/>
    <property type="match status" value="1"/>
</dbReference>
<proteinExistence type="predicted"/>
<dbReference type="Pfam" id="PF00583">
    <property type="entry name" value="Acetyltransf_1"/>
    <property type="match status" value="1"/>
</dbReference>
<keyword evidence="5" id="KW-1185">Reference proteome</keyword>
<dbReference type="EMBL" id="JAGINP010000011">
    <property type="protein sequence ID" value="MBP2293516.1"/>
    <property type="molecule type" value="Genomic_DNA"/>
</dbReference>
<protein>
    <submittedName>
        <fullName evidence="4">GNAT superfamily N-acetyltransferase</fullName>
    </submittedName>
</protein>